<evidence type="ECO:0000313" key="2">
    <source>
        <dbReference type="EMBL" id="KAK7413689.1"/>
    </source>
</evidence>
<accession>A0ABR1GYG7</accession>
<name>A0ABR1GYG7_9HYPO</name>
<protein>
    <submittedName>
        <fullName evidence="2">Uncharacterized protein</fullName>
    </submittedName>
</protein>
<feature type="compositionally biased region" description="Low complexity" evidence="1">
    <location>
        <begin position="143"/>
        <end position="156"/>
    </location>
</feature>
<dbReference type="Proteomes" id="UP001498476">
    <property type="component" value="Unassembled WGS sequence"/>
</dbReference>
<sequence length="420" mass="45433">MSIFSRFRRSRQQAKEKKEAAAKQQQQQQQQQQAKPAPYRHTPRHAASDSISSGPSARVADQARVREANHRRSVMTIVSPEVRMGFPRSPRTASSASCSNSFVGSSLYSRPGFYSNAGSPSSRSVSIKGKEVDRGAYSPCLSPSPSKGGQSPSGSSDTSLDGPEIQPAQTIRVVQPATASRPSTAVGHPHRLHPSARNPSDVSVDKIALAKVARLASTPLAHRGTRSQPSVPPITHTPPKQLISKSGSPHRSQTHSHSRNASGQSSFWERHSRQGSVSSLPALTPTSTNHHSSGPITPQSKPAVLDFSGFDLEATRSSLLDFDFQFDTVPTSSRVLDSDDNDTQRCESRSRYQEKEIIDPSVGLLDFGLSRKARGVTPSRLTPDRVVNTFPAPASPPTPTPKSKSWKLGKPGSKLLRRNH</sequence>
<reference evidence="2 3" key="1">
    <citation type="journal article" date="2025" name="Microbiol. Resour. Announc.">
        <title>Draft genome sequences for Neonectria magnoliae and Neonectria punicea, canker pathogens of Liriodendron tulipifera and Acer saccharum in West Virginia.</title>
        <authorList>
            <person name="Petronek H.M."/>
            <person name="Kasson M.T."/>
            <person name="Metheny A.M."/>
            <person name="Stauder C.M."/>
            <person name="Lovett B."/>
            <person name="Lynch S.C."/>
            <person name="Garnas J.R."/>
            <person name="Kasson L.R."/>
            <person name="Stajich J.E."/>
        </authorList>
    </citation>
    <scope>NUCLEOTIDE SEQUENCE [LARGE SCALE GENOMIC DNA]</scope>
    <source>
        <strain evidence="2 3">NRRL 64653</strain>
    </source>
</reference>
<feature type="compositionally biased region" description="Basic and acidic residues" evidence="1">
    <location>
        <begin position="61"/>
        <end position="70"/>
    </location>
</feature>
<organism evidence="2 3">
    <name type="scientific">Neonectria punicea</name>
    <dbReference type="NCBI Taxonomy" id="979145"/>
    <lineage>
        <taxon>Eukaryota</taxon>
        <taxon>Fungi</taxon>
        <taxon>Dikarya</taxon>
        <taxon>Ascomycota</taxon>
        <taxon>Pezizomycotina</taxon>
        <taxon>Sordariomycetes</taxon>
        <taxon>Hypocreomycetidae</taxon>
        <taxon>Hypocreales</taxon>
        <taxon>Nectriaceae</taxon>
        <taxon>Neonectria</taxon>
    </lineage>
</organism>
<feature type="region of interest" description="Disordered" evidence="1">
    <location>
        <begin position="1"/>
        <end position="76"/>
    </location>
</feature>
<evidence type="ECO:0000256" key="1">
    <source>
        <dbReference type="SAM" id="MobiDB-lite"/>
    </source>
</evidence>
<dbReference type="EMBL" id="JAZAVJ010000121">
    <property type="protein sequence ID" value="KAK7413689.1"/>
    <property type="molecule type" value="Genomic_DNA"/>
</dbReference>
<comment type="caution">
    <text evidence="2">The sequence shown here is derived from an EMBL/GenBank/DDBJ whole genome shotgun (WGS) entry which is preliminary data.</text>
</comment>
<keyword evidence="3" id="KW-1185">Reference proteome</keyword>
<feature type="compositionally biased region" description="Basic residues" evidence="1">
    <location>
        <begin position="1"/>
        <end position="12"/>
    </location>
</feature>
<proteinExistence type="predicted"/>
<evidence type="ECO:0000313" key="3">
    <source>
        <dbReference type="Proteomes" id="UP001498476"/>
    </source>
</evidence>
<feature type="compositionally biased region" description="Low complexity" evidence="1">
    <location>
        <begin position="22"/>
        <end position="35"/>
    </location>
</feature>
<feature type="compositionally biased region" description="Polar residues" evidence="1">
    <location>
        <begin position="274"/>
        <end position="300"/>
    </location>
</feature>
<feature type="region of interest" description="Disordered" evidence="1">
    <location>
        <begin position="134"/>
        <end position="203"/>
    </location>
</feature>
<gene>
    <name evidence="2" type="ORF">QQX98_007403</name>
</gene>
<feature type="region of interest" description="Disordered" evidence="1">
    <location>
        <begin position="375"/>
        <end position="420"/>
    </location>
</feature>
<feature type="region of interest" description="Disordered" evidence="1">
    <location>
        <begin position="218"/>
        <end position="300"/>
    </location>
</feature>